<dbReference type="InterPro" id="IPR036388">
    <property type="entry name" value="WH-like_DNA-bd_sf"/>
</dbReference>
<dbReference type="EMBL" id="MT036671">
    <property type="protein sequence ID" value="QID43708.1"/>
    <property type="molecule type" value="Genomic_DNA"/>
</dbReference>
<keyword evidence="2" id="KW-0496">Mitochondrion</keyword>
<sequence>MDPLGDHWPNETTVSGILLFLVSFILLNKNILNALDRLRASPTNKALKIYENFYKDRKDLYKEFKEDKTGYIYMIVNKLNGKCYVGSSRSIKTRLYNYLNLALAAAQKGRPISSAIIKYGLVNFAFIVLEKVDLNVHNLEERETFWIQLIKPEYNAVKEAARNIGVPHLQDTKLRISKSRSSASVYIYDEFKTLLVIVPSLRSLAVQLGSSSISIALKRAMADKSLFRSSWYISNQLFNENDKPLMEVDSIEYMSLIEKMKSQKHIRKAIFVFKDGEFLQKYDGILAAAKALNISHDTIRSNIEKNTTYNGYLFSYHRSN</sequence>
<dbReference type="InterPro" id="IPR000305">
    <property type="entry name" value="GIY-YIG_endonuc"/>
</dbReference>
<dbReference type="AlphaFoldDB" id="A0A6G6B5I5"/>
<reference evidence="2" key="1">
    <citation type="submission" date="2020-02" db="EMBL/GenBank/DDBJ databases">
        <title>Diversity of selfish genetic elements in mitogenomes of closely related Fusaria and its implication for diagnostic purposes.</title>
        <authorList>
            <person name="Kulik T."/>
            <person name="Brankovics B."/>
            <person name="van Diepeningen A.D."/>
            <person name="Bilska K."/>
            <person name="Zelechowski M."/>
            <person name="Myszczynski K."/>
            <person name="Molcan T."/>
            <person name="Stakheev A."/>
            <person name="Stenglein S."/>
            <person name="Beyer M."/>
            <person name="Pasquali M."/>
            <person name="Sawicki J."/>
            <person name="Baturo-Ciesniewska A."/>
        </authorList>
    </citation>
    <scope>NUCLEOTIDE SEQUENCE</scope>
</reference>
<dbReference type="Pfam" id="PF07453">
    <property type="entry name" value="NUMOD1"/>
    <property type="match status" value="1"/>
</dbReference>
<dbReference type="InterPro" id="IPR035901">
    <property type="entry name" value="GIY-YIG_endonuc_sf"/>
</dbReference>
<dbReference type="SMART" id="SM00497">
    <property type="entry name" value="IENR1"/>
    <property type="match status" value="2"/>
</dbReference>
<dbReference type="SMART" id="SM00465">
    <property type="entry name" value="GIYc"/>
    <property type="match status" value="1"/>
</dbReference>
<protein>
    <submittedName>
        <fullName evidence="2">GIY-YIG endonuclease</fullName>
    </submittedName>
</protein>
<gene>
    <name evidence="2" type="primary">iorf320</name>
</gene>
<dbReference type="Gene3D" id="1.10.10.10">
    <property type="entry name" value="Winged helix-like DNA-binding domain superfamily/Winged helix DNA-binding domain"/>
    <property type="match status" value="1"/>
</dbReference>
<proteinExistence type="predicted"/>
<keyword evidence="2" id="KW-0540">Nuclease</keyword>
<keyword evidence="2" id="KW-0255">Endonuclease</keyword>
<dbReference type="SUPFAM" id="SSF82771">
    <property type="entry name" value="GIY-YIG endonuclease"/>
    <property type="match status" value="1"/>
</dbReference>
<evidence type="ECO:0000313" key="2">
    <source>
        <dbReference type="EMBL" id="QID43708.1"/>
    </source>
</evidence>
<dbReference type="InterPro" id="IPR003647">
    <property type="entry name" value="Intron_nuc_1_rpt"/>
</dbReference>
<dbReference type="PROSITE" id="PS50164">
    <property type="entry name" value="GIY_YIG"/>
    <property type="match status" value="1"/>
</dbReference>
<dbReference type="Gene3D" id="3.40.1440.10">
    <property type="entry name" value="GIY-YIG endonuclease"/>
    <property type="match status" value="1"/>
</dbReference>
<dbReference type="GO" id="GO:0004519">
    <property type="term" value="F:endonuclease activity"/>
    <property type="evidence" value="ECO:0007669"/>
    <property type="project" value="UniProtKB-KW"/>
</dbReference>
<name>A0A6G6B5I5_FUSCU</name>
<accession>A0A6G6B5I5</accession>
<dbReference type="InterPro" id="IPR010896">
    <property type="entry name" value="NUMOD1"/>
</dbReference>
<organism evidence="2">
    <name type="scientific">Fusarium culmorum</name>
    <dbReference type="NCBI Taxonomy" id="5516"/>
    <lineage>
        <taxon>Eukaryota</taxon>
        <taxon>Fungi</taxon>
        <taxon>Dikarya</taxon>
        <taxon>Ascomycota</taxon>
        <taxon>Pezizomycotina</taxon>
        <taxon>Sordariomycetes</taxon>
        <taxon>Hypocreomycetidae</taxon>
        <taxon>Hypocreales</taxon>
        <taxon>Nectriaceae</taxon>
        <taxon>Fusarium</taxon>
    </lineage>
</organism>
<dbReference type="NCBIfam" id="TIGR01453">
    <property type="entry name" value="grpIintron_endo"/>
    <property type="match status" value="1"/>
</dbReference>
<dbReference type="EMBL" id="MT036672">
    <property type="protein sequence ID" value="QID43766.1"/>
    <property type="molecule type" value="Genomic_DNA"/>
</dbReference>
<feature type="domain" description="GIY-YIG" evidence="1">
    <location>
        <begin position="68"/>
        <end position="156"/>
    </location>
</feature>
<geneLocation type="mitochondrion" evidence="2"/>
<dbReference type="Pfam" id="PF01541">
    <property type="entry name" value="GIY-YIG"/>
    <property type="match status" value="1"/>
</dbReference>
<evidence type="ECO:0000259" key="1">
    <source>
        <dbReference type="PROSITE" id="PS50164"/>
    </source>
</evidence>
<dbReference type="CDD" id="cd10445">
    <property type="entry name" value="GIY-YIG_bI1_like"/>
    <property type="match status" value="1"/>
</dbReference>
<dbReference type="InterPro" id="IPR006350">
    <property type="entry name" value="Intron_endoG1"/>
</dbReference>
<keyword evidence="2" id="KW-0378">Hydrolase</keyword>